<name>A0A166JWM1_NODSP</name>
<comment type="caution">
    <text evidence="1">The sequence shown here is derived from an EMBL/GenBank/DDBJ whole genome shotgun (WGS) entry which is preliminary data.</text>
</comment>
<dbReference type="Proteomes" id="UP000076555">
    <property type="component" value="Unassembled WGS sequence"/>
</dbReference>
<dbReference type="AlphaFoldDB" id="A0A166JWM1"/>
<sequence length="173" mass="19206">MLNKWNFVLILLLSIFVSVAAGVYFSQGQQFTIMGENGQGEQLEVANVQHSQDIEDYPGRYQYQTISLENITSALQGSDPATLALNALDDPSLLKGKPKVEVVYPQPNQALVKITQVKQDDDSVDTIEYRVEMTTFGRSLLANSPPIWQIVWAGSQIQCRSGSSHQKELVTNC</sequence>
<dbReference type="EMBL" id="LWAJ01000102">
    <property type="protein sequence ID" value="KZL50232.1"/>
    <property type="molecule type" value="Genomic_DNA"/>
</dbReference>
<organism evidence="1 2">
    <name type="scientific">Nodularia spumigena CENA596</name>
    <dbReference type="NCBI Taxonomy" id="1819295"/>
    <lineage>
        <taxon>Bacteria</taxon>
        <taxon>Bacillati</taxon>
        <taxon>Cyanobacteriota</taxon>
        <taxon>Cyanophyceae</taxon>
        <taxon>Nostocales</taxon>
        <taxon>Nodulariaceae</taxon>
        <taxon>Nodularia</taxon>
    </lineage>
</organism>
<evidence type="ECO:0000313" key="1">
    <source>
        <dbReference type="EMBL" id="KZL50232.1"/>
    </source>
</evidence>
<accession>A0A166JWM1</accession>
<dbReference type="OrthoDB" id="510723at2"/>
<dbReference type="RefSeq" id="WP_063872396.1">
    <property type="nucleotide sequence ID" value="NZ_CAWMRI010000102.1"/>
</dbReference>
<evidence type="ECO:0000313" key="2">
    <source>
        <dbReference type="Proteomes" id="UP000076555"/>
    </source>
</evidence>
<protein>
    <submittedName>
        <fullName evidence="1">Uncharacterized protein</fullName>
    </submittedName>
</protein>
<proteinExistence type="predicted"/>
<gene>
    <name evidence="1" type="ORF">A2T98_08590</name>
</gene>
<reference evidence="1 2" key="1">
    <citation type="submission" date="2016-04" db="EMBL/GenBank/DDBJ databases">
        <title>Draft Genome Assembly of the Bloom-forming Cyanobacterium Nodularia spumigena Strain CENA596 in Shrimp Production Ponds.</title>
        <authorList>
            <person name="Popin R.V."/>
            <person name="Rigonato J."/>
            <person name="Abreu V.A."/>
            <person name="Andreote A.P."/>
            <person name="Silveira S.B."/>
            <person name="Odebrecht C."/>
            <person name="Fiore M.F."/>
        </authorList>
    </citation>
    <scope>NUCLEOTIDE SEQUENCE [LARGE SCALE GENOMIC DNA]</scope>
    <source>
        <strain evidence="1 2">CENA596</strain>
    </source>
</reference>